<reference evidence="2 3" key="2">
    <citation type="journal article" date="2010" name="Proc. Natl. Acad. Sci. U.S.A.">
        <title>Enigmatic, ultrasmall, uncultivated Archaea.</title>
        <authorList>
            <person name="Baker B.J."/>
            <person name="Comolli L.R."/>
            <person name="Dick G.J."/>
            <person name="Hauser L.J."/>
            <person name="Hyatt D."/>
            <person name="Dill B.D."/>
            <person name="Land M.L."/>
            <person name="Verberkmoes N.C."/>
            <person name="Hettich R.L."/>
            <person name="Banfield J.F."/>
        </authorList>
    </citation>
    <scope>NUCLEOTIDE SEQUENCE [LARGE SCALE GENOMIC DNA]</scope>
    <source>
        <strain evidence="2">ARMAN-2</strain>
    </source>
</reference>
<proteinExistence type="predicted"/>
<evidence type="ECO:0000313" key="3">
    <source>
        <dbReference type="Proteomes" id="UP000332487"/>
    </source>
</evidence>
<name>C7DG10_MICA2</name>
<accession>C7DG10</accession>
<organism evidence="2 3">
    <name type="scientific">Candidatus Micrarchaeum acidiphilum ARMAN-2</name>
    <dbReference type="NCBI Taxonomy" id="425595"/>
    <lineage>
        <taxon>Archaea</taxon>
        <taxon>Candidatus Micrarchaeota</taxon>
        <taxon>Candidatus Micrarchaeia</taxon>
        <taxon>Candidatus Micrarchaeales</taxon>
        <taxon>Candidatus Micrarchaeaceae</taxon>
        <taxon>Candidatus Micrarchaeum</taxon>
    </lineage>
</organism>
<dbReference type="AlphaFoldDB" id="C7DG10"/>
<keyword evidence="3" id="KW-1185">Reference proteome</keyword>
<dbReference type="EMBL" id="GG697235">
    <property type="protein sequence ID" value="EET90548.1"/>
    <property type="molecule type" value="Genomic_DNA"/>
</dbReference>
<evidence type="ECO:0000313" key="2">
    <source>
        <dbReference type="EMBL" id="EET90548.1"/>
    </source>
</evidence>
<feature type="region of interest" description="Disordered" evidence="1">
    <location>
        <begin position="1"/>
        <end position="20"/>
    </location>
</feature>
<evidence type="ECO:0000256" key="1">
    <source>
        <dbReference type="SAM" id="MobiDB-lite"/>
    </source>
</evidence>
<gene>
    <name evidence="2" type="ORF">UNLARM2_0019</name>
</gene>
<reference evidence="2 3" key="1">
    <citation type="journal article" date="2009" name="Genome Biol.">
        <title>Community-wide analysis of microbial genome sequence signatures.</title>
        <authorList>
            <person name="Dick G.J."/>
            <person name="Andersson A.F."/>
            <person name="Baker B.J."/>
            <person name="Simmons S.L."/>
            <person name="Thomas B.C."/>
            <person name="Yelton A.P."/>
            <person name="Banfield J.F."/>
        </authorList>
    </citation>
    <scope>NUCLEOTIDE SEQUENCE [LARGE SCALE GENOMIC DNA]</scope>
    <source>
        <strain evidence="2">ARMAN-2</strain>
    </source>
</reference>
<dbReference type="Proteomes" id="UP000332487">
    <property type="component" value="Unassembled WGS sequence"/>
</dbReference>
<protein>
    <submittedName>
        <fullName evidence="2">Uncharacterized protein</fullName>
    </submittedName>
</protein>
<sequence>MNENNEPISSRAPQQGNINTNLNLSDTTKAGLIQVIFNADPALKEWLAQKLFDAHVEQGGDSRTIVVANATEYKCPICKRIYRKNISPAYAFCKGTEEQKHELVLTIPLDWEPLLTSQGFQYVAATIDGISNKNISTANFNLPENKNKNISKDYPLIALGYSISTSIVFQLVNDYEHMFNPKIIANFSIANKFTSEFIEQLIEELTYNIYATLSKGVRMRAVEEMAENKLEQTIRNESNQPNRQSGSIGITDSISKAFGMQR</sequence>